<evidence type="ECO:0000313" key="2">
    <source>
        <dbReference type="Proteomes" id="UP001153555"/>
    </source>
</evidence>
<protein>
    <submittedName>
        <fullName evidence="1">HAT dimerisation domain-containing protein / transposase-related</fullName>
    </submittedName>
</protein>
<keyword evidence="2" id="KW-1185">Reference proteome</keyword>
<organism evidence="1 2">
    <name type="scientific">Striga hermonthica</name>
    <name type="common">Purple witchweed</name>
    <name type="synonym">Buchnera hermonthica</name>
    <dbReference type="NCBI Taxonomy" id="68872"/>
    <lineage>
        <taxon>Eukaryota</taxon>
        <taxon>Viridiplantae</taxon>
        <taxon>Streptophyta</taxon>
        <taxon>Embryophyta</taxon>
        <taxon>Tracheophyta</taxon>
        <taxon>Spermatophyta</taxon>
        <taxon>Magnoliopsida</taxon>
        <taxon>eudicotyledons</taxon>
        <taxon>Gunneridae</taxon>
        <taxon>Pentapetalae</taxon>
        <taxon>asterids</taxon>
        <taxon>lamiids</taxon>
        <taxon>Lamiales</taxon>
        <taxon>Orobanchaceae</taxon>
        <taxon>Buchnereae</taxon>
        <taxon>Striga</taxon>
    </lineage>
</organism>
<dbReference type="OrthoDB" id="1738510at2759"/>
<dbReference type="Proteomes" id="UP001153555">
    <property type="component" value="Unassembled WGS sequence"/>
</dbReference>
<proteinExistence type="predicted"/>
<dbReference type="AlphaFoldDB" id="A0A9N7NZJ0"/>
<name>A0A9N7NZJ0_STRHE</name>
<accession>A0A9N7NZJ0</accession>
<sequence>MVEGIGEYGRGYKPPSMHELRTRLLKSEHTNGKELLRLAVTRFATAFLTLQSMYKQKRPLEIMFASEEWVSSPQDKKGEGKLIKRIVINDPDFLPHVAFCVKSTVPLVSVLREVDSEKRPAM</sequence>
<evidence type="ECO:0000313" key="1">
    <source>
        <dbReference type="EMBL" id="CAA0840485.1"/>
    </source>
</evidence>
<comment type="caution">
    <text evidence="1">The sequence shown here is derived from an EMBL/GenBank/DDBJ whole genome shotgun (WGS) entry which is preliminary data.</text>
</comment>
<gene>
    <name evidence="1" type="ORF">SHERM_00565</name>
</gene>
<dbReference type="EMBL" id="CACSLK010032525">
    <property type="protein sequence ID" value="CAA0840485.1"/>
    <property type="molecule type" value="Genomic_DNA"/>
</dbReference>
<reference evidence="1" key="1">
    <citation type="submission" date="2019-12" db="EMBL/GenBank/DDBJ databases">
        <authorList>
            <person name="Scholes J."/>
        </authorList>
    </citation>
    <scope>NUCLEOTIDE SEQUENCE</scope>
</reference>